<keyword evidence="5" id="KW-1185">Reference proteome</keyword>
<dbReference type="PANTHER" id="PTHR46344:SF27">
    <property type="entry name" value="KELCH REPEAT SUPERFAMILY PROTEIN"/>
    <property type="match status" value="1"/>
</dbReference>
<dbReference type="SMART" id="SM00875">
    <property type="entry name" value="BACK"/>
    <property type="match status" value="1"/>
</dbReference>
<evidence type="ECO:0000313" key="5">
    <source>
        <dbReference type="Proteomes" id="UP000054495"/>
    </source>
</evidence>
<dbReference type="CDD" id="cd14733">
    <property type="entry name" value="BACK"/>
    <property type="match status" value="1"/>
</dbReference>
<dbReference type="SMART" id="SM00612">
    <property type="entry name" value="Kelch"/>
    <property type="match status" value="5"/>
</dbReference>
<dbReference type="InterPro" id="IPR015915">
    <property type="entry name" value="Kelch-typ_b-propeller"/>
</dbReference>
<dbReference type="Pfam" id="PF07707">
    <property type="entry name" value="BACK"/>
    <property type="match status" value="1"/>
</dbReference>
<sequence>MGSESVREALLPELHFSENAKNSLVIGNDHFVRSLHYSKVFNSLQQLRSDGHLCDVELLVGNETISAHKIPIITENCAFFIVEQLLDHSNALAVRKLLWTLNCRLAIYLHVVVRSILETLFSKAVTIVDAFIEENFGLISVAEGLVELTVDEIVELLSKDELQVEEEQVFKAAMRWIEHSLSRIEQTARLLSCVRLHLLEPEFFFENVCKNPIIKNSASCRNIVGGAKRNGESISDVESYDPLEKEWSFVQPMRRARCSHCLVWNGEKIYAVGGRENGNTTLREVEFYNVDRNIWIEVAPMMEKRYGCAACFLDGKLYVVGGHNGISHLTSVEVFDPQNNSWTAGIPMKQRRYGAEAVALNGYIYVMGGHNGQFPLYSVERFSPKTGVWEDMPNMLIRRSSFGACAIKNKIFVCGGWVGEAYTRDVECFDPRTKTWSPAPPMLVATGHPAVVSPKNEIYIVRGSIGSSQQCCYDYEGYLMFTDDWEPDGDYTRSIGSSQQCCYDYEGYLMFTDDWEPDGDYTRTDCSILLLHIPHVAY</sequence>
<dbReference type="InterPro" id="IPR011705">
    <property type="entry name" value="BACK"/>
</dbReference>
<dbReference type="SUPFAM" id="SSF54695">
    <property type="entry name" value="POZ domain"/>
    <property type="match status" value="1"/>
</dbReference>
<name>A0A0D6M649_9BILA</name>
<keyword evidence="1" id="KW-0880">Kelch repeat</keyword>
<dbReference type="Gene3D" id="1.25.40.420">
    <property type="match status" value="1"/>
</dbReference>
<dbReference type="Pfam" id="PF24681">
    <property type="entry name" value="Kelch_KLHDC2_KLHL20_DRC7"/>
    <property type="match status" value="1"/>
</dbReference>
<proteinExistence type="predicted"/>
<dbReference type="PRINTS" id="PR00501">
    <property type="entry name" value="KELCHREPEAT"/>
</dbReference>
<dbReference type="Pfam" id="PF01344">
    <property type="entry name" value="Kelch_1"/>
    <property type="match status" value="1"/>
</dbReference>
<protein>
    <submittedName>
        <fullName evidence="4">AMOP domain protein</fullName>
    </submittedName>
</protein>
<dbReference type="Gene3D" id="2.120.10.80">
    <property type="entry name" value="Kelch-type beta propeller"/>
    <property type="match status" value="2"/>
</dbReference>
<organism evidence="4 5">
    <name type="scientific">Ancylostoma ceylanicum</name>
    <dbReference type="NCBI Taxonomy" id="53326"/>
    <lineage>
        <taxon>Eukaryota</taxon>
        <taxon>Metazoa</taxon>
        <taxon>Ecdysozoa</taxon>
        <taxon>Nematoda</taxon>
        <taxon>Chromadorea</taxon>
        <taxon>Rhabditida</taxon>
        <taxon>Rhabditina</taxon>
        <taxon>Rhabditomorpha</taxon>
        <taxon>Strongyloidea</taxon>
        <taxon>Ancylostomatidae</taxon>
        <taxon>Ancylostomatinae</taxon>
        <taxon>Ancylostoma</taxon>
    </lineage>
</organism>
<dbReference type="SUPFAM" id="SSF50965">
    <property type="entry name" value="Galactose oxidase, central domain"/>
    <property type="match status" value="1"/>
</dbReference>
<dbReference type="PANTHER" id="PTHR46344">
    <property type="entry name" value="OS02G0202900 PROTEIN"/>
    <property type="match status" value="1"/>
</dbReference>
<dbReference type="InterPro" id="IPR006652">
    <property type="entry name" value="Kelch_1"/>
</dbReference>
<accession>A0A0D6M649</accession>
<keyword evidence="2" id="KW-0677">Repeat</keyword>
<dbReference type="Proteomes" id="UP000054495">
    <property type="component" value="Unassembled WGS sequence"/>
</dbReference>
<feature type="domain" description="BACK" evidence="3">
    <location>
        <begin position="111"/>
        <end position="209"/>
    </location>
</feature>
<evidence type="ECO:0000256" key="2">
    <source>
        <dbReference type="ARBA" id="ARBA00022737"/>
    </source>
</evidence>
<evidence type="ECO:0000313" key="4">
    <source>
        <dbReference type="EMBL" id="EPB79605.1"/>
    </source>
</evidence>
<dbReference type="InterPro" id="IPR011333">
    <property type="entry name" value="SKP1/BTB/POZ_sf"/>
</dbReference>
<evidence type="ECO:0000259" key="3">
    <source>
        <dbReference type="SMART" id="SM00875"/>
    </source>
</evidence>
<reference evidence="4 5" key="1">
    <citation type="submission" date="2013-05" db="EMBL/GenBank/DDBJ databases">
        <title>Draft genome of the parasitic nematode Anyclostoma ceylanicum.</title>
        <authorList>
            <person name="Mitreva M."/>
        </authorList>
    </citation>
    <scope>NUCLEOTIDE SEQUENCE [LARGE SCALE GENOMIC DNA]</scope>
</reference>
<gene>
    <name evidence="4" type="ORF">ANCCEY_01301</name>
</gene>
<dbReference type="EMBL" id="KE124791">
    <property type="protein sequence ID" value="EPB79605.1"/>
    <property type="molecule type" value="Genomic_DNA"/>
</dbReference>
<dbReference type="AlphaFoldDB" id="A0A0D6M649"/>
<dbReference type="InterPro" id="IPR011043">
    <property type="entry name" value="Gal_Oxase/kelch_b-propeller"/>
</dbReference>
<evidence type="ECO:0000256" key="1">
    <source>
        <dbReference type="ARBA" id="ARBA00022441"/>
    </source>
</evidence>